<evidence type="ECO:0000256" key="5">
    <source>
        <dbReference type="ARBA" id="ARBA00022679"/>
    </source>
</evidence>
<evidence type="ECO:0000259" key="18">
    <source>
        <dbReference type="Pfam" id="PF13614"/>
    </source>
</evidence>
<evidence type="ECO:0000256" key="15">
    <source>
        <dbReference type="SAM" id="MobiDB-lite"/>
    </source>
</evidence>
<evidence type="ECO:0000256" key="16">
    <source>
        <dbReference type="SAM" id="Phobius"/>
    </source>
</evidence>
<dbReference type="EC" id="2.7.10.2" evidence="19"/>
<proteinExistence type="inferred from homology"/>
<dbReference type="SUPFAM" id="SSF52540">
    <property type="entry name" value="P-loop containing nucleoside triphosphate hydrolases"/>
    <property type="match status" value="1"/>
</dbReference>
<dbReference type="eggNOG" id="COG0489">
    <property type="taxonomic scope" value="Bacteria"/>
</dbReference>
<keyword evidence="4" id="KW-0997">Cell inner membrane</keyword>
<evidence type="ECO:0000259" key="17">
    <source>
        <dbReference type="Pfam" id="PF02706"/>
    </source>
</evidence>
<feature type="domain" description="AAA" evidence="18">
    <location>
        <begin position="507"/>
        <end position="626"/>
    </location>
</feature>
<dbReference type="GO" id="GO:0005524">
    <property type="term" value="F:ATP binding"/>
    <property type="evidence" value="ECO:0007669"/>
    <property type="project" value="UniProtKB-KW"/>
</dbReference>
<evidence type="ECO:0000256" key="6">
    <source>
        <dbReference type="ARBA" id="ARBA00022692"/>
    </source>
</evidence>
<feature type="domain" description="Polysaccharide chain length determinant N-terminal" evidence="17">
    <location>
        <begin position="13"/>
        <end position="100"/>
    </location>
</feature>
<evidence type="ECO:0000256" key="10">
    <source>
        <dbReference type="ARBA" id="ARBA00022989"/>
    </source>
</evidence>
<sequence length="724" mass="80660">MVPTSASKDSASLADFMQLLRQRKALIALILGLVLITTIVVTAFLPRWYLATTKIRVEKPEGEVKLFQAQSSSYYDPYFLQDQFKIMQSEKILYPVIENLGLNTRLAPLLGATGPLPSAMTYRYLLNKMLAVESQRSSSLIEINVYAQEPPLAAAIANEIARVYSDDRIALATSEQREGLAHLRKELEAQEQVVSAQRDTVERLRKDLNISGVDLNARYSDMEIETLRQMQNSLIALSVDAIGRRTRWERFKSIAPADRLSLVNSELIQDTNIQNLLQAYLVADQNVTRLQSRLGEAHPDLIAAVDNRAKIREQLDGQLRGYESALEIAYQEADSRVAELKNQLAQAKVAQILSARERMRPFEEAAQKLEDETRLLTTLKLTLRQREIDFQVPKRTIEILNTAEPPRYPSRPNWTLSIALALVFGSLLGVGAALLLEYFDTSFRTVGDVETRLKLPVLGVIPRQTDPLGGDEDPAEAEPYRVLQTNLNLALKPGQPASLVIFSAGPGEGKSTTLFRLARLAAAAGERVVLIDSDFRRPAQHRLAERPREPGLSDWLMNRQPLETIVQRELAPNLDFIPSGGVPGFTLGLLQVNRLKELIATLRGRYDKILFDSPPIIGVSDASVLASVMDGAVLLIQHRRNPQSMVLRAQQIVEAIKTPLLGVVLTQVPENAGGDYGYYTHNYSYYSDGSHRRHRPGPSAAHQAAPAVEGDRLVLREPERKDPA</sequence>
<evidence type="ECO:0000256" key="8">
    <source>
        <dbReference type="ARBA" id="ARBA00022777"/>
    </source>
</evidence>
<evidence type="ECO:0000256" key="3">
    <source>
        <dbReference type="ARBA" id="ARBA00022475"/>
    </source>
</evidence>
<dbReference type="Proteomes" id="UP000007013">
    <property type="component" value="Chromosome"/>
</dbReference>
<feature type="transmembrane region" description="Helical" evidence="16">
    <location>
        <begin position="414"/>
        <end position="436"/>
    </location>
</feature>
<dbReference type="InterPro" id="IPR005702">
    <property type="entry name" value="Wzc-like_C"/>
</dbReference>
<dbReference type="Pfam" id="PF02706">
    <property type="entry name" value="Wzz"/>
    <property type="match status" value="1"/>
</dbReference>
<feature type="compositionally biased region" description="Basic and acidic residues" evidence="15">
    <location>
        <begin position="709"/>
        <end position="724"/>
    </location>
</feature>
<dbReference type="InterPro" id="IPR025669">
    <property type="entry name" value="AAA_dom"/>
</dbReference>
<comment type="subcellular location">
    <subcellularLocation>
        <location evidence="1">Cell inner membrane</location>
        <topology evidence="1">Multi-pass membrane protein</topology>
    </subcellularLocation>
</comment>
<evidence type="ECO:0000256" key="13">
    <source>
        <dbReference type="ARBA" id="ARBA00053015"/>
    </source>
</evidence>
<dbReference type="AlphaFoldDB" id="B1ZMW1"/>
<evidence type="ECO:0000256" key="14">
    <source>
        <dbReference type="SAM" id="Coils"/>
    </source>
</evidence>
<feature type="coiled-coil region" evidence="14">
    <location>
        <begin position="323"/>
        <end position="372"/>
    </location>
</feature>
<name>B1ZMW1_OPITP</name>
<evidence type="ECO:0000256" key="7">
    <source>
        <dbReference type="ARBA" id="ARBA00022741"/>
    </source>
</evidence>
<evidence type="ECO:0000256" key="9">
    <source>
        <dbReference type="ARBA" id="ARBA00022840"/>
    </source>
</evidence>
<evidence type="ECO:0000256" key="1">
    <source>
        <dbReference type="ARBA" id="ARBA00004429"/>
    </source>
</evidence>
<feature type="transmembrane region" description="Helical" evidence="16">
    <location>
        <begin position="26"/>
        <end position="50"/>
    </location>
</feature>
<dbReference type="CDD" id="cd05387">
    <property type="entry name" value="BY-kinase"/>
    <property type="match status" value="1"/>
</dbReference>
<dbReference type="InterPro" id="IPR003856">
    <property type="entry name" value="LPS_length_determ_N"/>
</dbReference>
<comment type="catalytic activity">
    <reaction evidence="13">
        <text>L-tyrosyl-[protein] + ATP = O-phospho-L-tyrosyl-[protein] + ADP + H(+)</text>
        <dbReference type="Rhea" id="RHEA:10596"/>
        <dbReference type="Rhea" id="RHEA-COMP:10136"/>
        <dbReference type="Rhea" id="RHEA-COMP:20101"/>
        <dbReference type="ChEBI" id="CHEBI:15378"/>
        <dbReference type="ChEBI" id="CHEBI:30616"/>
        <dbReference type="ChEBI" id="CHEBI:46858"/>
        <dbReference type="ChEBI" id="CHEBI:61978"/>
        <dbReference type="ChEBI" id="CHEBI:456216"/>
    </reaction>
</comment>
<dbReference type="GO" id="GO:0004715">
    <property type="term" value="F:non-membrane spanning protein tyrosine kinase activity"/>
    <property type="evidence" value="ECO:0007669"/>
    <property type="project" value="UniProtKB-EC"/>
</dbReference>
<dbReference type="InterPro" id="IPR027417">
    <property type="entry name" value="P-loop_NTPase"/>
</dbReference>
<keyword evidence="7" id="KW-0547">Nucleotide-binding</keyword>
<comment type="similarity">
    <text evidence="2">Belongs to the etk/wzc family.</text>
</comment>
<organism evidence="19 20">
    <name type="scientific">Opitutus terrae (strain DSM 11246 / JCM 15787 / PB90-1)</name>
    <dbReference type="NCBI Taxonomy" id="452637"/>
    <lineage>
        <taxon>Bacteria</taxon>
        <taxon>Pseudomonadati</taxon>
        <taxon>Verrucomicrobiota</taxon>
        <taxon>Opitutia</taxon>
        <taxon>Opitutales</taxon>
        <taxon>Opitutaceae</taxon>
        <taxon>Opitutus</taxon>
    </lineage>
</organism>
<evidence type="ECO:0000256" key="11">
    <source>
        <dbReference type="ARBA" id="ARBA00023136"/>
    </source>
</evidence>
<feature type="coiled-coil region" evidence="14">
    <location>
        <begin position="180"/>
        <end position="207"/>
    </location>
</feature>
<dbReference type="RefSeq" id="WP_012374926.1">
    <property type="nucleotide sequence ID" value="NC_010571.1"/>
</dbReference>
<dbReference type="Gene3D" id="3.40.50.300">
    <property type="entry name" value="P-loop containing nucleotide triphosphate hydrolases"/>
    <property type="match status" value="1"/>
</dbReference>
<keyword evidence="11 16" id="KW-0472">Membrane</keyword>
<keyword evidence="14" id="KW-0175">Coiled coil</keyword>
<dbReference type="InterPro" id="IPR050445">
    <property type="entry name" value="Bact_polysacc_biosynth/exp"/>
</dbReference>
<keyword evidence="3" id="KW-1003">Cell membrane</keyword>
<dbReference type="Pfam" id="PF13614">
    <property type="entry name" value="AAA_31"/>
    <property type="match status" value="1"/>
</dbReference>
<dbReference type="GO" id="GO:0005886">
    <property type="term" value="C:plasma membrane"/>
    <property type="evidence" value="ECO:0007669"/>
    <property type="project" value="UniProtKB-SubCell"/>
</dbReference>
<keyword evidence="20" id="KW-1185">Reference proteome</keyword>
<dbReference type="OrthoDB" id="9794577at2"/>
<evidence type="ECO:0000256" key="2">
    <source>
        <dbReference type="ARBA" id="ARBA00008883"/>
    </source>
</evidence>
<evidence type="ECO:0000256" key="12">
    <source>
        <dbReference type="ARBA" id="ARBA00023137"/>
    </source>
</evidence>
<dbReference type="HOGENOM" id="CLU_009912_2_1_0"/>
<keyword evidence="12" id="KW-0829">Tyrosine-protein kinase</keyword>
<accession>B1ZMW1</accession>
<gene>
    <name evidence="19" type="ordered locus">Oter_2106</name>
</gene>
<dbReference type="eggNOG" id="COG3206">
    <property type="taxonomic scope" value="Bacteria"/>
</dbReference>
<dbReference type="STRING" id="452637.Oter_2106"/>
<evidence type="ECO:0000256" key="4">
    <source>
        <dbReference type="ARBA" id="ARBA00022519"/>
    </source>
</evidence>
<keyword evidence="8" id="KW-0418">Kinase</keyword>
<evidence type="ECO:0000313" key="20">
    <source>
        <dbReference type="Proteomes" id="UP000007013"/>
    </source>
</evidence>
<keyword evidence="5 19" id="KW-0808">Transferase</keyword>
<evidence type="ECO:0000313" key="19">
    <source>
        <dbReference type="EMBL" id="ACB75389.1"/>
    </source>
</evidence>
<dbReference type="NCBIfam" id="TIGR01007">
    <property type="entry name" value="eps_fam"/>
    <property type="match status" value="1"/>
</dbReference>
<dbReference type="EMBL" id="CP001032">
    <property type="protein sequence ID" value="ACB75389.1"/>
    <property type="molecule type" value="Genomic_DNA"/>
</dbReference>
<reference evidence="19 20" key="1">
    <citation type="journal article" date="2011" name="J. Bacteriol.">
        <title>Genome sequence of the verrucomicrobium Opitutus terrae PB90-1, an abundant inhabitant of rice paddy soil ecosystems.</title>
        <authorList>
            <person name="van Passel M.W."/>
            <person name="Kant R."/>
            <person name="Palva A."/>
            <person name="Copeland A."/>
            <person name="Lucas S."/>
            <person name="Lapidus A."/>
            <person name="Glavina del Rio T."/>
            <person name="Pitluck S."/>
            <person name="Goltsman E."/>
            <person name="Clum A."/>
            <person name="Sun H."/>
            <person name="Schmutz J."/>
            <person name="Larimer F.W."/>
            <person name="Land M.L."/>
            <person name="Hauser L."/>
            <person name="Kyrpides N."/>
            <person name="Mikhailova N."/>
            <person name="Richardson P.P."/>
            <person name="Janssen P.H."/>
            <person name="de Vos W.M."/>
            <person name="Smidt H."/>
        </authorList>
    </citation>
    <scope>NUCLEOTIDE SEQUENCE [LARGE SCALE GENOMIC DNA]</scope>
    <source>
        <strain evidence="20">DSM 11246 / JCM 15787 / PB90-1</strain>
    </source>
</reference>
<feature type="region of interest" description="Disordered" evidence="15">
    <location>
        <begin position="688"/>
        <end position="724"/>
    </location>
</feature>
<dbReference type="PANTHER" id="PTHR32309:SF31">
    <property type="entry name" value="CAPSULAR EXOPOLYSACCHARIDE FAMILY"/>
    <property type="match status" value="1"/>
</dbReference>
<dbReference type="PANTHER" id="PTHR32309">
    <property type="entry name" value="TYROSINE-PROTEIN KINASE"/>
    <property type="match status" value="1"/>
</dbReference>
<keyword evidence="6 16" id="KW-0812">Transmembrane</keyword>
<protein>
    <submittedName>
        <fullName evidence="19">Capsular exopolysaccharide family</fullName>
        <ecNumber evidence="19">2.7.10.2</ecNumber>
    </submittedName>
</protein>
<keyword evidence="10 16" id="KW-1133">Transmembrane helix</keyword>
<keyword evidence="9" id="KW-0067">ATP-binding</keyword>
<dbReference type="KEGG" id="ote:Oter_2106"/>